<dbReference type="OrthoDB" id="8404031at2"/>
<accession>A0A5J6MI52</accession>
<dbReference type="Proteomes" id="UP000326202">
    <property type="component" value="Chromosome"/>
</dbReference>
<evidence type="ECO:0000313" key="3">
    <source>
        <dbReference type="Proteomes" id="UP000326202"/>
    </source>
</evidence>
<keyword evidence="1" id="KW-1133">Transmembrane helix</keyword>
<evidence type="ECO:0000313" key="2">
    <source>
        <dbReference type="EMBL" id="QEX16801.1"/>
    </source>
</evidence>
<feature type="transmembrane region" description="Helical" evidence="1">
    <location>
        <begin position="21"/>
        <end position="39"/>
    </location>
</feature>
<dbReference type="RefSeq" id="WP_151177114.1">
    <property type="nucleotide sequence ID" value="NZ_CP042906.1"/>
</dbReference>
<keyword evidence="3" id="KW-1185">Reference proteome</keyword>
<reference evidence="2 3" key="1">
    <citation type="submission" date="2019-08" db="EMBL/GenBank/DDBJ databases">
        <title>Hyperibacter terrae gen. nov., sp. nov. and Hyperibacter viscosus sp. nov., two new members in the family Rhodospirillaceae isolated from the rhizosphere of Hypericum perforatum.</title>
        <authorList>
            <person name="Noviana Z."/>
        </authorList>
    </citation>
    <scope>NUCLEOTIDE SEQUENCE [LARGE SCALE GENOMIC DNA]</scope>
    <source>
        <strain evidence="2 3">R5913</strain>
    </source>
</reference>
<feature type="transmembrane region" description="Helical" evidence="1">
    <location>
        <begin position="45"/>
        <end position="63"/>
    </location>
</feature>
<proteinExistence type="predicted"/>
<keyword evidence="1" id="KW-0472">Membrane</keyword>
<keyword evidence="1" id="KW-0812">Transmembrane</keyword>
<evidence type="ECO:0000256" key="1">
    <source>
        <dbReference type="SAM" id="Phobius"/>
    </source>
</evidence>
<protein>
    <submittedName>
        <fullName evidence="2">Uncharacterized protein</fullName>
    </submittedName>
</protein>
<dbReference type="KEGG" id="htq:FRZ44_20960"/>
<gene>
    <name evidence="2" type="ORF">FRZ44_20960</name>
</gene>
<sequence>MSRLVEILREIVGLFIDDGSLAIAILVWVAIVALLLPALGLPEVWRAIFLFVGCVVILIENVARSARRSRS</sequence>
<organism evidence="2 3">
    <name type="scientific">Hypericibacter terrae</name>
    <dbReference type="NCBI Taxonomy" id="2602015"/>
    <lineage>
        <taxon>Bacteria</taxon>
        <taxon>Pseudomonadati</taxon>
        <taxon>Pseudomonadota</taxon>
        <taxon>Alphaproteobacteria</taxon>
        <taxon>Rhodospirillales</taxon>
        <taxon>Dongiaceae</taxon>
        <taxon>Hypericibacter</taxon>
    </lineage>
</organism>
<name>A0A5J6MI52_9PROT</name>
<dbReference type="EMBL" id="CP042906">
    <property type="protein sequence ID" value="QEX16801.1"/>
    <property type="molecule type" value="Genomic_DNA"/>
</dbReference>
<dbReference type="AlphaFoldDB" id="A0A5J6MI52"/>